<proteinExistence type="predicted"/>
<accession>A0ACC1M2E5</accession>
<gene>
    <name evidence="1" type="primary">MAD1</name>
    <name evidence="1" type="ORF">IWW38_003181</name>
</gene>
<name>A0ACC1M2E5_9FUNG</name>
<protein>
    <submittedName>
        <fullName evidence="1">Coiled-coil domain-containing protein mad1</fullName>
        <ecNumber evidence="1">2.1.1.233</ecNumber>
    </submittedName>
</protein>
<comment type="caution">
    <text evidence="1">The sequence shown here is derived from an EMBL/GenBank/DDBJ whole genome shotgun (WGS) entry which is preliminary data.</text>
</comment>
<reference evidence="1" key="1">
    <citation type="submission" date="2022-07" db="EMBL/GenBank/DDBJ databases">
        <title>Phylogenomic reconstructions and comparative analyses of Kickxellomycotina fungi.</title>
        <authorList>
            <person name="Reynolds N.K."/>
            <person name="Stajich J.E."/>
            <person name="Barry K."/>
            <person name="Grigoriev I.V."/>
            <person name="Crous P."/>
            <person name="Smith M.E."/>
        </authorList>
    </citation>
    <scope>NUCLEOTIDE SEQUENCE</scope>
    <source>
        <strain evidence="1">CBS 190363</strain>
    </source>
</reference>
<evidence type="ECO:0000313" key="2">
    <source>
        <dbReference type="Proteomes" id="UP001139981"/>
    </source>
</evidence>
<evidence type="ECO:0000313" key="1">
    <source>
        <dbReference type="EMBL" id="KAJ2892542.1"/>
    </source>
</evidence>
<organism evidence="1 2">
    <name type="scientific">Coemansia aciculifera</name>
    <dbReference type="NCBI Taxonomy" id="417176"/>
    <lineage>
        <taxon>Eukaryota</taxon>
        <taxon>Fungi</taxon>
        <taxon>Fungi incertae sedis</taxon>
        <taxon>Zoopagomycota</taxon>
        <taxon>Kickxellomycotina</taxon>
        <taxon>Kickxellomycetes</taxon>
        <taxon>Kickxellales</taxon>
        <taxon>Kickxellaceae</taxon>
        <taxon>Coemansia</taxon>
    </lineage>
</organism>
<dbReference type="Proteomes" id="UP001139981">
    <property type="component" value="Unassembled WGS sequence"/>
</dbReference>
<dbReference type="EMBL" id="JANBVB010000710">
    <property type="protein sequence ID" value="KAJ2892542.1"/>
    <property type="molecule type" value="Genomic_DNA"/>
</dbReference>
<keyword evidence="1" id="KW-0808">Transferase</keyword>
<keyword evidence="1" id="KW-0489">Methyltransferase</keyword>
<keyword evidence="2" id="KW-1185">Reference proteome</keyword>
<dbReference type="EC" id="2.1.1.233" evidence="1"/>
<sequence length="722" mass="80512">MTQPRTFTRHASTGALNSVDPPSTAIRSRFRALLPMTPAAAATAAGSGQKKRMLGEYDGSSGGSPLSKRAAAAWGALGTTPPPPMVGRRLFQHQSPARETMDAERARFELRQVEMERERDREAALRVRLDLEAQVADARRRAEKLERDRRWMAEQEARREEARREEDEEREKRAKECEAEAEALRERCREMEVAADETRRRMRALVAEEARRSTVAEQHIEREKEAARRSAPAAAAAAEKKEEEEEEEERPMTPVVVDSSRVAALERDVAEQCAYIRAAEAQNRELRSEVRRLTGVATQSSTFREASQALQAKVQRLEAQLADNASRDALLDQLQQERALWTQVFSSSSPVAAAQTADAQRRTIAVLERSAAERQERLDDAVAQLDDARAQLARVRRESEESWAGLRAAEAALERAQTEADFLRAQLASYDAEDERLKPAGGPFDAAKSERIRRLELFVDQQRQWMRAGEAAGEIPDVAPLLAGLREELAAASERCQRLEREAARLDHVIGSGLGYDPRTTRVLQLADNPAARDFAIRSAQLEALAAENAQLVDRLRASSVAANEGAGEERSPLFCTIDNLRKDNEALAAQLQESAKLMARYKKQWKRQSARLRDIVYAVLGFRVDFLANGHVRLTSAYAQDIDHNFMMSEDPSNSALMRLVGGTNKQYLTSLNNDMRFWIQERGSIPGFMATVTLQNFEAKPAGTQLMPPTNAGDDEGGDS</sequence>